<name>A0A5C0VL06_9SPHI</name>
<keyword evidence="2 3" id="KW-0378">Hydrolase</keyword>
<dbReference type="GO" id="GO:0043908">
    <property type="term" value="F:Ser(Gly)-tRNA(Ala) hydrolase activity"/>
    <property type="evidence" value="ECO:0007669"/>
    <property type="project" value="UniProtKB-UniRule"/>
</dbReference>
<dbReference type="EC" id="3.1.1.-" evidence="2"/>
<evidence type="ECO:0000313" key="3">
    <source>
        <dbReference type="EMBL" id="QEK52847.1"/>
    </source>
</evidence>
<dbReference type="InterPro" id="IPR023509">
    <property type="entry name" value="DTD-like_sf"/>
</dbReference>
<proteinExistence type="inferred from homology"/>
<dbReference type="NCBIfam" id="TIGR00256">
    <property type="entry name" value="D-aminoacyl-tRNA deacylase"/>
    <property type="match status" value="1"/>
</dbReference>
<dbReference type="Proteomes" id="UP000323653">
    <property type="component" value="Chromosome"/>
</dbReference>
<keyword evidence="2" id="KW-0963">Cytoplasm</keyword>
<reference evidence="3 4" key="1">
    <citation type="submission" date="2019-08" db="EMBL/GenBank/DDBJ databases">
        <title>Pedobacter sp. nov., isolated from Han river, South Korea.</title>
        <authorList>
            <person name="Lee D.-H."/>
            <person name="Kim Y.-S."/>
            <person name="Hwang E.-M."/>
            <person name="Le Tran T.C."/>
            <person name="Cha C.-J."/>
        </authorList>
    </citation>
    <scope>NUCLEOTIDE SEQUENCE [LARGE SCALE GENOMIC DNA]</scope>
    <source>
        <strain evidence="3 4">CJ43</strain>
    </source>
</reference>
<dbReference type="GO" id="GO:0106026">
    <property type="term" value="F:Gly-tRNA(Ala) deacylase activity"/>
    <property type="evidence" value="ECO:0007669"/>
    <property type="project" value="UniProtKB-UniRule"/>
</dbReference>
<dbReference type="GO" id="GO:0019478">
    <property type="term" value="P:D-amino acid catabolic process"/>
    <property type="evidence" value="ECO:0007669"/>
    <property type="project" value="UniProtKB-UniRule"/>
</dbReference>
<comment type="subcellular location">
    <subcellularLocation>
        <location evidence="2">Cytoplasm</location>
    </subcellularLocation>
</comment>
<dbReference type="InterPro" id="IPR003732">
    <property type="entry name" value="Daa-tRNA_deacyls_DTD"/>
</dbReference>
<feature type="short sequence motif" description="Gly-cisPro motif, important for rejection of L-amino acids" evidence="2">
    <location>
        <begin position="138"/>
        <end position="139"/>
    </location>
</feature>
<keyword evidence="2" id="KW-0820">tRNA-binding</keyword>
<dbReference type="GO" id="GO:0051500">
    <property type="term" value="F:D-tyrosyl-tRNA(Tyr) deacylase activity"/>
    <property type="evidence" value="ECO:0007669"/>
    <property type="project" value="TreeGrafter"/>
</dbReference>
<comment type="similarity">
    <text evidence="1 2">Belongs to the DTD family.</text>
</comment>
<dbReference type="Pfam" id="PF02580">
    <property type="entry name" value="Tyr_Deacylase"/>
    <property type="match status" value="1"/>
</dbReference>
<accession>A0A5C0VL06</accession>
<gene>
    <name evidence="2" type="primary">dtd</name>
    <name evidence="3" type="ORF">FYC62_15110</name>
</gene>
<comment type="function">
    <text evidence="2">An aminoacyl-tRNA editing enzyme that deacylates mischarged D-aminoacyl-tRNAs. Also deacylates mischarged glycyl-tRNA(Ala), protecting cells against glycine mischarging by AlaRS. Acts via tRNA-based rather than protein-based catalysis; rejects L-amino acids rather than detecting D-amino acids in the active site. By recycling D-aminoacyl-tRNA to D-amino acids and free tRNA molecules, this enzyme counteracts the toxicity associated with the formation of D-aminoacyl-tRNA entities in vivo and helps enforce protein L-homochirality.</text>
</comment>
<dbReference type="GO" id="GO:0000049">
    <property type="term" value="F:tRNA binding"/>
    <property type="evidence" value="ECO:0007669"/>
    <property type="project" value="UniProtKB-UniRule"/>
</dbReference>
<dbReference type="EC" id="3.1.1.96" evidence="2"/>
<evidence type="ECO:0000256" key="2">
    <source>
        <dbReference type="HAMAP-Rule" id="MF_00518"/>
    </source>
</evidence>
<dbReference type="PANTHER" id="PTHR10472:SF5">
    <property type="entry name" value="D-AMINOACYL-TRNA DEACYLASE 1"/>
    <property type="match status" value="1"/>
</dbReference>
<dbReference type="SUPFAM" id="SSF69500">
    <property type="entry name" value="DTD-like"/>
    <property type="match status" value="1"/>
</dbReference>
<dbReference type="FunFam" id="3.50.80.10:FF:000001">
    <property type="entry name" value="D-aminoacyl-tRNA deacylase"/>
    <property type="match status" value="1"/>
</dbReference>
<dbReference type="AlphaFoldDB" id="A0A5C0VL06"/>
<dbReference type="RefSeq" id="WP_149075536.1">
    <property type="nucleotide sequence ID" value="NZ_CP043329.1"/>
</dbReference>
<dbReference type="KEGG" id="pej:FYC62_15110"/>
<protein>
    <recommendedName>
        <fullName evidence="2">D-aminoacyl-tRNA deacylase</fullName>
        <shortName evidence="2">DTD</shortName>
        <ecNumber evidence="2">3.1.1.96</ecNumber>
    </recommendedName>
    <alternativeName>
        <fullName evidence="2">Gly-tRNA(Ala) deacylase</fullName>
        <ecNumber evidence="2">3.1.1.-</ecNumber>
    </alternativeName>
</protein>
<dbReference type="PANTHER" id="PTHR10472">
    <property type="entry name" value="D-TYROSYL-TRNA TYR DEACYLASE"/>
    <property type="match status" value="1"/>
</dbReference>
<dbReference type="Gene3D" id="3.50.80.10">
    <property type="entry name" value="D-tyrosyl-tRNA(Tyr) deacylase"/>
    <property type="match status" value="1"/>
</dbReference>
<dbReference type="EMBL" id="CP043329">
    <property type="protein sequence ID" value="QEK52847.1"/>
    <property type="molecule type" value="Genomic_DNA"/>
</dbReference>
<comment type="catalytic activity">
    <reaction evidence="2">
        <text>a D-aminoacyl-tRNA + H2O = a tRNA + a D-alpha-amino acid + H(+)</text>
        <dbReference type="Rhea" id="RHEA:13953"/>
        <dbReference type="Rhea" id="RHEA-COMP:10123"/>
        <dbReference type="Rhea" id="RHEA-COMP:10124"/>
        <dbReference type="ChEBI" id="CHEBI:15377"/>
        <dbReference type="ChEBI" id="CHEBI:15378"/>
        <dbReference type="ChEBI" id="CHEBI:59871"/>
        <dbReference type="ChEBI" id="CHEBI:78442"/>
        <dbReference type="ChEBI" id="CHEBI:79333"/>
        <dbReference type="EC" id="3.1.1.96"/>
    </reaction>
</comment>
<comment type="subunit">
    <text evidence="2">Homodimer.</text>
</comment>
<dbReference type="HAMAP" id="MF_00518">
    <property type="entry name" value="Deacylase_Dtd"/>
    <property type="match status" value="1"/>
</dbReference>
<evidence type="ECO:0000313" key="4">
    <source>
        <dbReference type="Proteomes" id="UP000323653"/>
    </source>
</evidence>
<keyword evidence="2" id="KW-0694">RNA-binding</keyword>
<organism evidence="3 4">
    <name type="scientific">Pedobacter aquae</name>
    <dbReference type="NCBI Taxonomy" id="2605747"/>
    <lineage>
        <taxon>Bacteria</taxon>
        <taxon>Pseudomonadati</taxon>
        <taxon>Bacteroidota</taxon>
        <taxon>Sphingobacteriia</taxon>
        <taxon>Sphingobacteriales</taxon>
        <taxon>Sphingobacteriaceae</taxon>
        <taxon>Pedobacter</taxon>
    </lineage>
</organism>
<evidence type="ECO:0000256" key="1">
    <source>
        <dbReference type="ARBA" id="ARBA00009673"/>
    </source>
</evidence>
<comment type="domain">
    <text evidence="2">A Gly-cisPro motif from one monomer fits into the active site of the other monomer to allow specific chiral rejection of L-amino acids.</text>
</comment>
<dbReference type="GO" id="GO:0005737">
    <property type="term" value="C:cytoplasm"/>
    <property type="evidence" value="ECO:0007669"/>
    <property type="project" value="UniProtKB-SubCell"/>
</dbReference>
<keyword evidence="4" id="KW-1185">Reference proteome</keyword>
<sequence>MRAVIQRVSQASCTVNGEITGKINTGFLVLLGVEEADTLEDLTWLAQKIVNMRIFNDENGLMNKSLADVDGRILLISQFTLFAQTKKGNRPSFIRAAKPAQAIPLYEKMIAELAQLSNTKIETGIFGADMKIELLNDGPVTIMMDTKDKDRH</sequence>
<dbReference type="CDD" id="cd00563">
    <property type="entry name" value="Dtyr_deacylase"/>
    <property type="match status" value="1"/>
</dbReference>
<comment type="catalytic activity">
    <reaction evidence="2">
        <text>glycyl-tRNA(Ala) + H2O = tRNA(Ala) + glycine + H(+)</text>
        <dbReference type="Rhea" id="RHEA:53744"/>
        <dbReference type="Rhea" id="RHEA-COMP:9657"/>
        <dbReference type="Rhea" id="RHEA-COMP:13640"/>
        <dbReference type="ChEBI" id="CHEBI:15377"/>
        <dbReference type="ChEBI" id="CHEBI:15378"/>
        <dbReference type="ChEBI" id="CHEBI:57305"/>
        <dbReference type="ChEBI" id="CHEBI:78442"/>
        <dbReference type="ChEBI" id="CHEBI:78522"/>
    </reaction>
</comment>